<dbReference type="Gene3D" id="3.40.50.300">
    <property type="entry name" value="P-loop containing nucleotide triphosphate hydrolases"/>
    <property type="match status" value="1"/>
</dbReference>
<dbReference type="InterPro" id="IPR036286">
    <property type="entry name" value="LexA/Signal_pep-like_sf"/>
</dbReference>
<dbReference type="CDD" id="cd10439">
    <property type="entry name" value="GIY-YIG_COG3410"/>
    <property type="match status" value="1"/>
</dbReference>
<evidence type="ECO:0000259" key="1">
    <source>
        <dbReference type="PROSITE" id="PS50164"/>
    </source>
</evidence>
<dbReference type="SUPFAM" id="SSF52540">
    <property type="entry name" value="P-loop containing nucleoside triphosphate hydrolases"/>
    <property type="match status" value="1"/>
</dbReference>
<reference evidence="2 3" key="1">
    <citation type="submission" date="2019-04" db="EMBL/GenBank/DDBJ databases">
        <title>Sphingobacterium olei sp. nov., isolated from oil-contaminated soil.</title>
        <authorList>
            <person name="Liu B."/>
        </authorList>
    </citation>
    <scope>NUCLEOTIDE SEQUENCE [LARGE SCALE GENOMIC DNA]</scope>
    <source>
        <strain evidence="2 3">HAL-9</strain>
    </source>
</reference>
<name>A0A4U0P6K6_9SPHI</name>
<proteinExistence type="predicted"/>
<dbReference type="Proteomes" id="UP000306808">
    <property type="component" value="Unassembled WGS sequence"/>
</dbReference>
<dbReference type="InterPro" id="IPR015927">
    <property type="entry name" value="Peptidase_S24_S26A/B/C"/>
</dbReference>
<organism evidence="2 3">
    <name type="scientific">Sphingobacterium olei</name>
    <dbReference type="NCBI Taxonomy" id="2571155"/>
    <lineage>
        <taxon>Bacteria</taxon>
        <taxon>Pseudomonadati</taxon>
        <taxon>Bacteroidota</taxon>
        <taxon>Sphingobacteriia</taxon>
        <taxon>Sphingobacteriales</taxon>
        <taxon>Sphingobacteriaceae</taxon>
        <taxon>Sphingobacterium</taxon>
    </lineage>
</organism>
<dbReference type="Pfam" id="PF09848">
    <property type="entry name" value="SLFN-g3_helicase"/>
    <property type="match status" value="1"/>
</dbReference>
<dbReference type="AlphaFoldDB" id="A0A4U0P6K6"/>
<accession>A0A4U0P6K6</accession>
<comment type="caution">
    <text evidence="2">The sequence shown here is derived from an EMBL/GenBank/DDBJ whole genome shotgun (WGS) entry which is preliminary data.</text>
</comment>
<dbReference type="EMBL" id="SUME01000001">
    <property type="protein sequence ID" value="TJZ62979.1"/>
    <property type="molecule type" value="Genomic_DNA"/>
</dbReference>
<dbReference type="Gene3D" id="2.10.109.10">
    <property type="entry name" value="Umud Fragment, subunit A"/>
    <property type="match status" value="1"/>
</dbReference>
<feature type="domain" description="GIY-YIG" evidence="1">
    <location>
        <begin position="31"/>
        <end position="105"/>
    </location>
</feature>
<dbReference type="InterPro" id="IPR000305">
    <property type="entry name" value="GIY-YIG_endonuc"/>
</dbReference>
<protein>
    <submittedName>
        <fullName evidence="2">DUF2075 domain-containing protein</fullName>
    </submittedName>
</protein>
<dbReference type="Pfam" id="PF00717">
    <property type="entry name" value="Peptidase_S24"/>
    <property type="match status" value="1"/>
</dbReference>
<dbReference type="InterPro" id="IPR018647">
    <property type="entry name" value="SLFN_3-like_DNA/RNA_helicase"/>
</dbReference>
<dbReference type="SUPFAM" id="SSF51306">
    <property type="entry name" value="LexA/Signal peptidase"/>
    <property type="match status" value="1"/>
</dbReference>
<evidence type="ECO:0000313" key="3">
    <source>
        <dbReference type="Proteomes" id="UP000306808"/>
    </source>
</evidence>
<gene>
    <name evidence="2" type="ORF">FAZ15_01380</name>
</gene>
<dbReference type="RefSeq" id="WP_136899383.1">
    <property type="nucleotide sequence ID" value="NZ_SUME01000001.1"/>
</dbReference>
<dbReference type="PROSITE" id="PS50164">
    <property type="entry name" value="GIY_YIG"/>
    <property type="match status" value="1"/>
</dbReference>
<sequence length="726" mass="83707">MSDGLKFAINKYPFNNGLGRSVQSNIYEYDNWPLVYILSDEKICEAYVGETADSISRMTKHLQHERKRNLTTVHLISSELFNKSATLDIEANLIRYMAGDGKYRLQNGNLGLANHNFYQRKDVYWNIFREIWDELRKNGITTQSIETISNSDLFKYSPYKNLSKDQLEGLYQIMEVLLDDQKKNVLVHGGAGTGKTVLAIFLFKLLNTDLADFNFTEFGEREKDFVTLVKQLKAKYPHPKMALVVPMASFRKTLAKVFKKVKGLSPKMVVGPSEVTNGKYDIVLVDESHRLRRRVVLGSYFNYFDQAAQRMGKIPEETNELEWIQEQSNKAILFYDRQQSIKPSDIRQDEFDKLLQQPSTQELRLKTQFRVLGGEDYVNFLEQLLYRPGEASHYTPKSYDLKLFDKLSEMIDAVQQREKEYGLARLIAGYAWPWKSKKDSSLFDIEIDDIQLRWNQTSTDWVNSKTAIDEVGCIHTTQGYDLNYAAVIFGNEIDYNPETQQIEVNKSAYHDKAGKTSVRSEQELHDYILNIYKTICLRGIRGTYIYVCNPRLRAYFAQYIEMVSSQPQKPTIQFSDLPTERSVPFYDVKVAAGYFTGEQVSDEIRYIVLPEDVQYSDDLFACQVIGNSMNKIIPDGSVCLFKRYAGGSRKGLITLVSSSNIQDPDHGGRYTIKEYDSHKAVGEETWQHERIILRPLSHDLGYEPIELADDDLLNFKVIGIFKKVLI</sequence>
<keyword evidence="3" id="KW-1185">Reference proteome</keyword>
<dbReference type="OrthoDB" id="9759819at2"/>
<dbReference type="InterPro" id="IPR027417">
    <property type="entry name" value="P-loop_NTPase"/>
</dbReference>
<evidence type="ECO:0000313" key="2">
    <source>
        <dbReference type="EMBL" id="TJZ62979.1"/>
    </source>
</evidence>